<evidence type="ECO:0000313" key="2">
    <source>
        <dbReference type="Proteomes" id="UP000297245"/>
    </source>
</evidence>
<sequence length="67" mass="6873">MDSFTSITAYFVSGLPTAEQPMPVDQEKKGGGSNVYCVVTKVEDVPGTAPVDQEGSGGGSNVYCVVA</sequence>
<protein>
    <recommendedName>
        <fullName evidence="3">Pheromone</fullName>
    </recommendedName>
</protein>
<dbReference type="Proteomes" id="UP000297245">
    <property type="component" value="Unassembled WGS sequence"/>
</dbReference>
<name>A0A4S8LK74_DENBC</name>
<evidence type="ECO:0008006" key="3">
    <source>
        <dbReference type="Google" id="ProtNLM"/>
    </source>
</evidence>
<organism evidence="1 2">
    <name type="scientific">Dendrothele bispora (strain CBS 962.96)</name>
    <dbReference type="NCBI Taxonomy" id="1314807"/>
    <lineage>
        <taxon>Eukaryota</taxon>
        <taxon>Fungi</taxon>
        <taxon>Dikarya</taxon>
        <taxon>Basidiomycota</taxon>
        <taxon>Agaricomycotina</taxon>
        <taxon>Agaricomycetes</taxon>
        <taxon>Agaricomycetidae</taxon>
        <taxon>Agaricales</taxon>
        <taxon>Agaricales incertae sedis</taxon>
        <taxon>Dendrothele</taxon>
    </lineage>
</organism>
<reference evidence="1 2" key="1">
    <citation type="journal article" date="2019" name="Nat. Ecol. Evol.">
        <title>Megaphylogeny resolves global patterns of mushroom evolution.</title>
        <authorList>
            <person name="Varga T."/>
            <person name="Krizsan K."/>
            <person name="Foldi C."/>
            <person name="Dima B."/>
            <person name="Sanchez-Garcia M."/>
            <person name="Sanchez-Ramirez S."/>
            <person name="Szollosi G.J."/>
            <person name="Szarkandi J.G."/>
            <person name="Papp V."/>
            <person name="Albert L."/>
            <person name="Andreopoulos W."/>
            <person name="Angelini C."/>
            <person name="Antonin V."/>
            <person name="Barry K.W."/>
            <person name="Bougher N.L."/>
            <person name="Buchanan P."/>
            <person name="Buyck B."/>
            <person name="Bense V."/>
            <person name="Catcheside P."/>
            <person name="Chovatia M."/>
            <person name="Cooper J."/>
            <person name="Damon W."/>
            <person name="Desjardin D."/>
            <person name="Finy P."/>
            <person name="Geml J."/>
            <person name="Haridas S."/>
            <person name="Hughes K."/>
            <person name="Justo A."/>
            <person name="Karasinski D."/>
            <person name="Kautmanova I."/>
            <person name="Kiss B."/>
            <person name="Kocsube S."/>
            <person name="Kotiranta H."/>
            <person name="LaButti K.M."/>
            <person name="Lechner B.E."/>
            <person name="Liimatainen K."/>
            <person name="Lipzen A."/>
            <person name="Lukacs Z."/>
            <person name="Mihaltcheva S."/>
            <person name="Morgado L.N."/>
            <person name="Niskanen T."/>
            <person name="Noordeloos M.E."/>
            <person name="Ohm R.A."/>
            <person name="Ortiz-Santana B."/>
            <person name="Ovrebo C."/>
            <person name="Racz N."/>
            <person name="Riley R."/>
            <person name="Savchenko A."/>
            <person name="Shiryaev A."/>
            <person name="Soop K."/>
            <person name="Spirin V."/>
            <person name="Szebenyi C."/>
            <person name="Tomsovsky M."/>
            <person name="Tulloss R.E."/>
            <person name="Uehling J."/>
            <person name="Grigoriev I.V."/>
            <person name="Vagvolgyi C."/>
            <person name="Papp T."/>
            <person name="Martin F.M."/>
            <person name="Miettinen O."/>
            <person name="Hibbett D.S."/>
            <person name="Nagy L.G."/>
        </authorList>
    </citation>
    <scope>NUCLEOTIDE SEQUENCE [LARGE SCALE GENOMIC DNA]</scope>
    <source>
        <strain evidence="1 2">CBS 962.96</strain>
    </source>
</reference>
<evidence type="ECO:0000313" key="1">
    <source>
        <dbReference type="EMBL" id="THU89431.1"/>
    </source>
</evidence>
<keyword evidence="2" id="KW-1185">Reference proteome</keyword>
<dbReference type="AlphaFoldDB" id="A0A4S8LK74"/>
<accession>A0A4S8LK74</accession>
<gene>
    <name evidence="1" type="ORF">K435DRAFT_781599</name>
</gene>
<proteinExistence type="predicted"/>
<dbReference type="EMBL" id="ML179367">
    <property type="protein sequence ID" value="THU89431.1"/>
    <property type="molecule type" value="Genomic_DNA"/>
</dbReference>